<organism evidence="3">
    <name type="scientific">Chromera velia CCMP2878</name>
    <dbReference type="NCBI Taxonomy" id="1169474"/>
    <lineage>
        <taxon>Eukaryota</taxon>
        <taxon>Sar</taxon>
        <taxon>Alveolata</taxon>
        <taxon>Colpodellida</taxon>
        <taxon>Chromeraceae</taxon>
        <taxon>Chromera</taxon>
    </lineage>
</organism>
<evidence type="ECO:0000256" key="2">
    <source>
        <dbReference type="SAM" id="SignalP"/>
    </source>
</evidence>
<accession>A0A0G4HII3</accession>
<dbReference type="AlphaFoldDB" id="A0A0G4HII3"/>
<feature type="region of interest" description="Disordered" evidence="1">
    <location>
        <begin position="146"/>
        <end position="182"/>
    </location>
</feature>
<feature type="region of interest" description="Disordered" evidence="1">
    <location>
        <begin position="253"/>
        <end position="288"/>
    </location>
</feature>
<gene>
    <name evidence="3" type="ORF">Cvel_6948</name>
</gene>
<feature type="chain" id="PRO_5005191449" evidence="2">
    <location>
        <begin position="19"/>
        <end position="318"/>
    </location>
</feature>
<evidence type="ECO:0000313" key="3">
    <source>
        <dbReference type="EMBL" id="CEM43811.1"/>
    </source>
</evidence>
<dbReference type="VEuPathDB" id="CryptoDB:Cvel_6948"/>
<sequence length="318" mass="33295">MRIFRTALGLALVGAAAAQEVFLPTETAPDTESLQQVPSEPFVPAGPVVEDFGPVAEESGKGIFRRLQSCGRCDADFQRRVSECINNSAAPTPAPRVERAPSLSCPPGIQCMASPYSSYVVETPASGVDTNALVRQRCERQERPSYNSCRSRCGATPSGPSFPSTPPRRPSPSSSSVSALMATASPQCRARFQTRVSQCINNSAAPTPAPSLPSYGGYGAGYSFRAPAQGVNTNEVVREACEQQEIGVLRQCAASPNPMSPGPSRPSGPSGPSRPSGPSSSGSSSCTQRCNQSYLPGTFGLAGCLAQCNSGGTWRPWN</sequence>
<evidence type="ECO:0000256" key="1">
    <source>
        <dbReference type="SAM" id="MobiDB-lite"/>
    </source>
</evidence>
<name>A0A0G4HII3_9ALVE</name>
<dbReference type="EMBL" id="CDMZ01002767">
    <property type="protein sequence ID" value="CEM43811.1"/>
    <property type="molecule type" value="Genomic_DNA"/>
</dbReference>
<protein>
    <submittedName>
        <fullName evidence="3">Uncharacterized protein</fullName>
    </submittedName>
</protein>
<feature type="compositionally biased region" description="Low complexity" evidence="1">
    <location>
        <begin position="267"/>
        <end position="285"/>
    </location>
</feature>
<feature type="signal peptide" evidence="2">
    <location>
        <begin position="1"/>
        <end position="18"/>
    </location>
</feature>
<keyword evidence="2" id="KW-0732">Signal</keyword>
<proteinExistence type="predicted"/>
<reference evidence="3" key="1">
    <citation type="submission" date="2014-11" db="EMBL/GenBank/DDBJ databases">
        <authorList>
            <person name="Otto D Thomas"/>
            <person name="Naeem Raeece"/>
        </authorList>
    </citation>
    <scope>NUCLEOTIDE SEQUENCE</scope>
</reference>